<feature type="region of interest" description="Disordered" evidence="1">
    <location>
        <begin position="1"/>
        <end position="21"/>
    </location>
</feature>
<keyword evidence="3" id="KW-1185">Reference proteome</keyword>
<proteinExistence type="predicted"/>
<protein>
    <submittedName>
        <fullName evidence="2">Uncharacterized protein</fullName>
    </submittedName>
</protein>
<dbReference type="Proteomes" id="UP000315295">
    <property type="component" value="Unassembled WGS sequence"/>
</dbReference>
<accession>A0A540M3Y5</accession>
<comment type="caution">
    <text evidence="2">The sequence shown here is derived from an EMBL/GenBank/DDBJ whole genome shotgun (WGS) entry which is preliminary data.</text>
</comment>
<dbReference type="AlphaFoldDB" id="A0A540M3Y5"/>
<evidence type="ECO:0000256" key="1">
    <source>
        <dbReference type="SAM" id="MobiDB-lite"/>
    </source>
</evidence>
<sequence>MGKRTTGSESPKKRELEAGLRRREGFKVRSPGEERDWRWVSGEERSVFGHMFKRRVTCLVTRIAERLEKL</sequence>
<evidence type="ECO:0000313" key="3">
    <source>
        <dbReference type="Proteomes" id="UP000315295"/>
    </source>
</evidence>
<dbReference type="EMBL" id="VIEB01000369">
    <property type="protein sequence ID" value="TQD93386.1"/>
    <property type="molecule type" value="Genomic_DNA"/>
</dbReference>
<evidence type="ECO:0000313" key="2">
    <source>
        <dbReference type="EMBL" id="TQD93386.1"/>
    </source>
</evidence>
<reference evidence="2 3" key="1">
    <citation type="journal article" date="2019" name="G3 (Bethesda)">
        <title>Sequencing of a Wild Apple (Malus baccata) Genome Unravels the Differences Between Cultivated and Wild Apple Species Regarding Disease Resistance and Cold Tolerance.</title>
        <authorList>
            <person name="Chen X."/>
        </authorList>
    </citation>
    <scope>NUCLEOTIDE SEQUENCE [LARGE SCALE GENOMIC DNA]</scope>
    <source>
        <strain evidence="3">cv. Shandingzi</strain>
        <tissue evidence="2">Leaves</tissue>
    </source>
</reference>
<feature type="compositionally biased region" description="Basic and acidic residues" evidence="1">
    <location>
        <begin position="10"/>
        <end position="21"/>
    </location>
</feature>
<organism evidence="2 3">
    <name type="scientific">Malus baccata</name>
    <name type="common">Siberian crab apple</name>
    <name type="synonym">Pyrus baccata</name>
    <dbReference type="NCBI Taxonomy" id="106549"/>
    <lineage>
        <taxon>Eukaryota</taxon>
        <taxon>Viridiplantae</taxon>
        <taxon>Streptophyta</taxon>
        <taxon>Embryophyta</taxon>
        <taxon>Tracheophyta</taxon>
        <taxon>Spermatophyta</taxon>
        <taxon>Magnoliopsida</taxon>
        <taxon>eudicotyledons</taxon>
        <taxon>Gunneridae</taxon>
        <taxon>Pentapetalae</taxon>
        <taxon>rosids</taxon>
        <taxon>fabids</taxon>
        <taxon>Rosales</taxon>
        <taxon>Rosaceae</taxon>
        <taxon>Amygdaloideae</taxon>
        <taxon>Maleae</taxon>
        <taxon>Malus</taxon>
    </lineage>
</organism>
<gene>
    <name evidence="2" type="ORF">C1H46_020975</name>
</gene>
<name>A0A540M3Y5_MALBA</name>